<evidence type="ECO:0000313" key="3">
    <source>
        <dbReference type="EMBL" id="CAK9025897.1"/>
    </source>
</evidence>
<dbReference type="InterPro" id="IPR002013">
    <property type="entry name" value="SAC_dom"/>
</dbReference>
<evidence type="ECO:0000259" key="2">
    <source>
        <dbReference type="PROSITE" id="PS50275"/>
    </source>
</evidence>
<sequence length="235" mass="25851">MDASRPGVMRSRPSPSRWLVHSARSLLVVRDHPDSRPAPQDHEFLGISKTGVAREGKDTSEGLQQKLVDLAAGEPEACLAVLGLITIHQEYFLLVVIEAEQIELDDQRAFRVQKAQAIPFAGETSSGEARDALAGVLTLLEDHFYFSHDFDITRRLQRRVTVQASQLHHHVLSAADPRFVWNSGLCTSLLGQGIGERWFTPVMQGAWGRAAFWSSGRSGPLDSCCVFSARGPAPL</sequence>
<organism evidence="3 4">
    <name type="scientific">Durusdinium trenchii</name>
    <dbReference type="NCBI Taxonomy" id="1381693"/>
    <lineage>
        <taxon>Eukaryota</taxon>
        <taxon>Sar</taxon>
        <taxon>Alveolata</taxon>
        <taxon>Dinophyceae</taxon>
        <taxon>Suessiales</taxon>
        <taxon>Symbiodiniaceae</taxon>
        <taxon>Durusdinium</taxon>
    </lineage>
</organism>
<dbReference type="EMBL" id="CAXAMN010008602">
    <property type="protein sequence ID" value="CAK9025897.1"/>
    <property type="molecule type" value="Genomic_DNA"/>
</dbReference>
<dbReference type="PANTHER" id="PTHR45662">
    <property type="entry name" value="PHOSPHATIDYLINOSITIDE PHOSPHATASE SAC1"/>
    <property type="match status" value="1"/>
</dbReference>
<protein>
    <recommendedName>
        <fullName evidence="2">SAC domain-containing protein</fullName>
    </recommendedName>
</protein>
<gene>
    <name evidence="3" type="ORF">CCMP2556_LOCUS16158</name>
</gene>
<feature type="region of interest" description="Disordered" evidence="1">
    <location>
        <begin position="32"/>
        <end position="58"/>
    </location>
</feature>
<keyword evidence="4" id="KW-1185">Reference proteome</keyword>
<reference evidence="3 4" key="1">
    <citation type="submission" date="2024-02" db="EMBL/GenBank/DDBJ databases">
        <authorList>
            <person name="Chen Y."/>
            <person name="Shah S."/>
            <person name="Dougan E. K."/>
            <person name="Thang M."/>
            <person name="Chan C."/>
        </authorList>
    </citation>
    <scope>NUCLEOTIDE SEQUENCE [LARGE SCALE GENOMIC DNA]</scope>
</reference>
<evidence type="ECO:0000313" key="4">
    <source>
        <dbReference type="Proteomes" id="UP001642484"/>
    </source>
</evidence>
<dbReference type="PANTHER" id="PTHR45662:SF2">
    <property type="entry name" value="PHOSPHATIDYLINOSITOL-3-PHOSPHATASE SAC1"/>
    <property type="match status" value="1"/>
</dbReference>
<feature type="compositionally biased region" description="Basic and acidic residues" evidence="1">
    <location>
        <begin position="32"/>
        <end position="44"/>
    </location>
</feature>
<accession>A0ABP0KIN7</accession>
<dbReference type="Proteomes" id="UP001642484">
    <property type="component" value="Unassembled WGS sequence"/>
</dbReference>
<name>A0ABP0KIN7_9DINO</name>
<evidence type="ECO:0000256" key="1">
    <source>
        <dbReference type="SAM" id="MobiDB-lite"/>
    </source>
</evidence>
<dbReference type="PROSITE" id="PS50275">
    <property type="entry name" value="SAC"/>
    <property type="match status" value="1"/>
</dbReference>
<dbReference type="Pfam" id="PF02383">
    <property type="entry name" value="Syja_N"/>
    <property type="match status" value="1"/>
</dbReference>
<feature type="domain" description="SAC" evidence="2">
    <location>
        <begin position="144"/>
        <end position="205"/>
    </location>
</feature>
<comment type="caution">
    <text evidence="3">The sequence shown here is derived from an EMBL/GenBank/DDBJ whole genome shotgun (WGS) entry which is preliminary data.</text>
</comment>
<proteinExistence type="predicted"/>